<dbReference type="Gene3D" id="3.40.50.80">
    <property type="entry name" value="Nucleotide-binding domain of ferredoxin-NADP reductase (FNR) module"/>
    <property type="match status" value="1"/>
</dbReference>
<dbReference type="Pfam" id="PF01180">
    <property type="entry name" value="DHO_dh"/>
    <property type="match status" value="1"/>
</dbReference>
<feature type="region of interest" description="Disordered" evidence="2">
    <location>
        <begin position="71"/>
        <end position="291"/>
    </location>
</feature>
<dbReference type="InterPro" id="IPR017938">
    <property type="entry name" value="Riboflavin_synthase-like_b-brl"/>
</dbReference>
<dbReference type="Gene3D" id="2.40.30.10">
    <property type="entry name" value="Translation factors"/>
    <property type="match status" value="1"/>
</dbReference>
<dbReference type="InterPro" id="IPR039261">
    <property type="entry name" value="FNR_nucleotide-bd"/>
</dbReference>
<dbReference type="InterPro" id="IPR017927">
    <property type="entry name" value="FAD-bd_FR_type"/>
</dbReference>
<organism evidence="4 5">
    <name type="scientific">Cryobacterium breve</name>
    <dbReference type="NCBI Taxonomy" id="1259258"/>
    <lineage>
        <taxon>Bacteria</taxon>
        <taxon>Bacillati</taxon>
        <taxon>Actinomycetota</taxon>
        <taxon>Actinomycetes</taxon>
        <taxon>Micrococcales</taxon>
        <taxon>Microbacteriaceae</taxon>
        <taxon>Cryobacterium</taxon>
    </lineage>
</organism>
<feature type="compositionally biased region" description="Basic residues" evidence="2">
    <location>
        <begin position="71"/>
        <end position="83"/>
    </location>
</feature>
<feature type="compositionally biased region" description="Basic residues" evidence="2">
    <location>
        <begin position="92"/>
        <end position="105"/>
    </location>
</feature>
<dbReference type="PANTHER" id="PTHR43513:SF3">
    <property type="entry name" value="DIHYDROOROTATE DEHYDROGENASE B (NAD(+)), ELECTRON TRANSFER SUBUNIT-RELATED"/>
    <property type="match status" value="1"/>
</dbReference>
<evidence type="ECO:0000256" key="1">
    <source>
        <dbReference type="ARBA" id="ARBA00023002"/>
    </source>
</evidence>
<keyword evidence="1" id="KW-0560">Oxidoreductase</keyword>
<feature type="compositionally biased region" description="Basic residues" evidence="2">
    <location>
        <begin position="113"/>
        <end position="133"/>
    </location>
</feature>
<dbReference type="Proteomes" id="UP001212421">
    <property type="component" value="Chromosome"/>
</dbReference>
<feature type="compositionally biased region" description="Basic residues" evidence="2">
    <location>
        <begin position="268"/>
        <end position="277"/>
    </location>
</feature>
<dbReference type="PANTHER" id="PTHR43513">
    <property type="entry name" value="DIHYDROOROTATE DEHYDROGENASE B (NAD(+)), ELECTRON TRANSFER SUBUNIT"/>
    <property type="match status" value="1"/>
</dbReference>
<feature type="domain" description="FAD-binding FR-type" evidence="3">
    <location>
        <begin position="331"/>
        <end position="433"/>
    </location>
</feature>
<gene>
    <name evidence="4" type="ORF">KIV56_16435</name>
</gene>
<dbReference type="Pfam" id="PF10418">
    <property type="entry name" value="DHODB_Fe-S_bind"/>
    <property type="match status" value="1"/>
</dbReference>
<evidence type="ECO:0000313" key="5">
    <source>
        <dbReference type="Proteomes" id="UP001212421"/>
    </source>
</evidence>
<dbReference type="Gene3D" id="2.10.240.10">
    <property type="entry name" value="Dihydroorotate dehydrogenase, electron transfer subunit"/>
    <property type="match status" value="1"/>
</dbReference>
<dbReference type="EMBL" id="CP075584">
    <property type="protein sequence ID" value="WBM79768.1"/>
    <property type="molecule type" value="Genomic_DNA"/>
</dbReference>
<dbReference type="PROSITE" id="PS51384">
    <property type="entry name" value="FAD_FR"/>
    <property type="match status" value="1"/>
</dbReference>
<feature type="compositionally biased region" description="Basic residues" evidence="2">
    <location>
        <begin position="211"/>
        <end position="250"/>
    </location>
</feature>
<dbReference type="InterPro" id="IPR005720">
    <property type="entry name" value="Dihydroorotate_DH_cat"/>
</dbReference>
<dbReference type="InterPro" id="IPR037117">
    <property type="entry name" value="Dihydroorotate_DH_ele_sf"/>
</dbReference>
<proteinExistence type="predicted"/>
<evidence type="ECO:0000313" key="4">
    <source>
        <dbReference type="EMBL" id="WBM79768.1"/>
    </source>
</evidence>
<dbReference type="Gene3D" id="3.20.20.70">
    <property type="entry name" value="Aldolase class I"/>
    <property type="match status" value="1"/>
</dbReference>
<dbReference type="InterPro" id="IPR019480">
    <property type="entry name" value="Dihydroorotate_DH_Fe-S-bd"/>
</dbReference>
<reference evidence="4 5" key="1">
    <citation type="submission" date="2021-05" db="EMBL/GenBank/DDBJ databases">
        <authorList>
            <person name="Kumar R."/>
            <person name="Kumar A."/>
            <person name="Mukhia S."/>
        </authorList>
    </citation>
    <scope>NUCLEOTIDE SEQUENCE [LARGE SCALE GENOMIC DNA]</scope>
    <source>
        <strain evidence="4 5">ERMR7:08</strain>
    </source>
</reference>
<name>A0ABY7NGX3_9MICO</name>
<accession>A0ABY7NGX3</accession>
<keyword evidence="5" id="KW-1185">Reference proteome</keyword>
<sequence>MPASGCFGPALGRLIPVDELGAVVTKTVFGVPRGGNPAHRLTEIRAGMVNSVGIPSRGAAGYLAEPAPALRRPRTARDHQRRRAPTEWLRPRCARPRHGGRRLRTQRLLPQPRPRRHRHRLGPGRHRGRRCRGAARDRQAAHRQAPGPRLLDRRVRPGSPGRRRGCRLRRQLDPGPSARGVYPRPRDRQRHRRPVRALDPSHRAPAGLARRTLRRHPRDRMRRHRDRGRRPRLLLGRRLRRAGRHRKLRPPVRDGRDRAHPATVLHGRPGHRHPRSHRPLESPMSPMKTPPTAAETRAALARQAAFAAADAAALDGLLSVRPAEAGPRPEPIWDEATVVNHEVVRERYRRLTLSCGTIAATALAGQFLMITVPPHGGERILLPRPMAIHRRNPERGTIEVIYGVAGRGTTALAAVKPGQRLLVTGPLGRGFEFPSGTRRALMIGRGVGVCAVMGSVEDAATRGIHATLVASGRTRGSLIGSAECAELGARFIPVTDEEGTADLPTLGALLRREFAAGPPDVVFVCGAGVLTRLAAELGAEWDVPVQASLEAHMACGLGYCHGCAAPVRTDPAVEGPLVCVDGPVFDAAV</sequence>
<protein>
    <recommendedName>
        <fullName evidence="3">FAD-binding FR-type domain-containing protein</fullName>
    </recommendedName>
</protein>
<dbReference type="InterPro" id="IPR050353">
    <property type="entry name" value="PyrK_electron_transfer"/>
</dbReference>
<evidence type="ECO:0000259" key="3">
    <source>
        <dbReference type="PROSITE" id="PS51384"/>
    </source>
</evidence>
<feature type="compositionally biased region" description="Basic and acidic residues" evidence="2">
    <location>
        <begin position="251"/>
        <end position="260"/>
    </location>
</feature>
<dbReference type="SUPFAM" id="SSF51395">
    <property type="entry name" value="FMN-linked oxidoreductases"/>
    <property type="match status" value="1"/>
</dbReference>
<dbReference type="SUPFAM" id="SSF52343">
    <property type="entry name" value="Ferredoxin reductase-like, C-terminal NADP-linked domain"/>
    <property type="match status" value="1"/>
</dbReference>
<dbReference type="InterPro" id="IPR013785">
    <property type="entry name" value="Aldolase_TIM"/>
</dbReference>
<evidence type="ECO:0000256" key="2">
    <source>
        <dbReference type="SAM" id="MobiDB-lite"/>
    </source>
</evidence>
<dbReference type="SUPFAM" id="SSF63380">
    <property type="entry name" value="Riboflavin synthase domain-like"/>
    <property type="match status" value="1"/>
</dbReference>